<dbReference type="AlphaFoldDB" id="A0A540VQD8"/>
<evidence type="ECO:0000256" key="1">
    <source>
        <dbReference type="ARBA" id="ARBA00005187"/>
    </source>
</evidence>
<dbReference type="GO" id="GO:0006529">
    <property type="term" value="P:asparagine biosynthetic process"/>
    <property type="evidence" value="ECO:0007669"/>
    <property type="project" value="InterPro"/>
</dbReference>
<evidence type="ECO:0000259" key="4">
    <source>
        <dbReference type="Pfam" id="PF00733"/>
    </source>
</evidence>
<name>A0A540VQD8_9GAMM</name>
<dbReference type="InterPro" id="IPR029055">
    <property type="entry name" value="Ntn_hydrolases_N"/>
</dbReference>
<comment type="pathway">
    <text evidence="1">Amino-acid biosynthesis; L-asparagine biosynthesis; L-asparagine from L-aspartate (L-Gln route): step 1/1.</text>
</comment>
<comment type="catalytic activity">
    <reaction evidence="3">
        <text>L-aspartate + L-glutamine + ATP + H2O = L-asparagine + L-glutamate + AMP + diphosphate + H(+)</text>
        <dbReference type="Rhea" id="RHEA:12228"/>
        <dbReference type="ChEBI" id="CHEBI:15377"/>
        <dbReference type="ChEBI" id="CHEBI:15378"/>
        <dbReference type="ChEBI" id="CHEBI:29985"/>
        <dbReference type="ChEBI" id="CHEBI:29991"/>
        <dbReference type="ChEBI" id="CHEBI:30616"/>
        <dbReference type="ChEBI" id="CHEBI:33019"/>
        <dbReference type="ChEBI" id="CHEBI:58048"/>
        <dbReference type="ChEBI" id="CHEBI:58359"/>
        <dbReference type="ChEBI" id="CHEBI:456215"/>
        <dbReference type="EC" id="6.3.5.4"/>
    </reaction>
</comment>
<dbReference type="InterPro" id="IPR014729">
    <property type="entry name" value="Rossmann-like_a/b/a_fold"/>
</dbReference>
<organism evidence="5 6">
    <name type="scientific">Spiribacter salinus</name>
    <dbReference type="NCBI Taxonomy" id="1335746"/>
    <lineage>
        <taxon>Bacteria</taxon>
        <taxon>Pseudomonadati</taxon>
        <taxon>Pseudomonadota</taxon>
        <taxon>Gammaproteobacteria</taxon>
        <taxon>Chromatiales</taxon>
        <taxon>Ectothiorhodospiraceae</taxon>
        <taxon>Spiribacter</taxon>
    </lineage>
</organism>
<dbReference type="InterPro" id="IPR051786">
    <property type="entry name" value="ASN_synthetase/amidase"/>
</dbReference>
<sequence length="550" mass="61058">MRITLELSPTTGPVTWVIRTHPNGVEAESEAGRVALQGDHAHRAVSSNRELGITGSNTPRSVDGSTRLRVALQDSGVTITTDRLGTVLLYLRPDHGRLRASSSLGELGRHCGATLDEDAAWELMLLGQPLGDRTLLKGVRLMPAATHLRWEASGNVTETRYWQASPNRETRETPAHQRDVDELIQRLGQAHERAGLDRARLAVPVTGGLDSRINLALLGGRTADARLFTVHSPGDPEVGIARRIARRLRVELEEIPFTPASWWALLDGEPWSGEIHRHQFWLSPVGSHLATTAPPPVLLDGYLQDALFNPRIVTASAENALHRRVLGYAAYRAQALPHPRMREVLAGLWERTDAHYSSLGQPGLEANQRFYLENRSRRFVFDSVRLAQLQAPVALPGIDHELMDFAMALPWNLRHGGPLYREAIQRLSPALAAVPYDKTGLPVSSRRTLSTSRRVRKVATRALNRLWPGRPFLRAAEPPLAIGMRRSPEFRAAVADRLDGSRWLAHLFETENIGTRLAHQEIPEGRTLPILLGAITTANLERFTTESHRS</sequence>
<dbReference type="PANTHER" id="PTHR43284:SF1">
    <property type="entry name" value="ASPARAGINE SYNTHETASE"/>
    <property type="match status" value="1"/>
</dbReference>
<evidence type="ECO:0000256" key="2">
    <source>
        <dbReference type="ARBA" id="ARBA00012737"/>
    </source>
</evidence>
<dbReference type="SUPFAM" id="SSF56235">
    <property type="entry name" value="N-terminal nucleophile aminohydrolases (Ntn hydrolases)"/>
    <property type="match status" value="1"/>
</dbReference>
<reference evidence="5 6" key="1">
    <citation type="submission" date="2019-06" db="EMBL/GenBank/DDBJ databases">
        <title>Metagenome assembled Genome of Spiribacter salinus SL48-SHIP from the microbial mat of Salt Lake 48 (Novosibirsk region, Russia).</title>
        <authorList>
            <person name="Shipova A."/>
            <person name="Rozanov A.S."/>
            <person name="Bryanskaya A.V."/>
            <person name="Peltek S.E."/>
        </authorList>
    </citation>
    <scope>NUCLEOTIDE SEQUENCE [LARGE SCALE GENOMIC DNA]</scope>
    <source>
        <strain evidence="5">SL48-SHIP-2</strain>
    </source>
</reference>
<dbReference type="Gene3D" id="3.40.50.620">
    <property type="entry name" value="HUPs"/>
    <property type="match status" value="1"/>
</dbReference>
<dbReference type="GO" id="GO:0004066">
    <property type="term" value="F:asparagine synthase (glutamine-hydrolyzing) activity"/>
    <property type="evidence" value="ECO:0007669"/>
    <property type="project" value="UniProtKB-EC"/>
</dbReference>
<protein>
    <recommendedName>
        <fullName evidence="2">asparagine synthase (glutamine-hydrolyzing)</fullName>
        <ecNumber evidence="2">6.3.5.4</ecNumber>
    </recommendedName>
</protein>
<evidence type="ECO:0000313" key="5">
    <source>
        <dbReference type="EMBL" id="TQE98979.1"/>
    </source>
</evidence>
<dbReference type="EC" id="6.3.5.4" evidence="2"/>
<accession>A0A540VQD8</accession>
<feature type="domain" description="Asparagine synthetase" evidence="4">
    <location>
        <begin position="185"/>
        <end position="429"/>
    </location>
</feature>
<evidence type="ECO:0000313" key="6">
    <source>
        <dbReference type="Proteomes" id="UP000315400"/>
    </source>
</evidence>
<gene>
    <name evidence="5" type="ORF">FKY71_10975</name>
</gene>
<dbReference type="EMBL" id="VIFK01000105">
    <property type="protein sequence ID" value="TQE98979.1"/>
    <property type="molecule type" value="Genomic_DNA"/>
</dbReference>
<dbReference type="Proteomes" id="UP000315400">
    <property type="component" value="Unassembled WGS sequence"/>
</dbReference>
<dbReference type="Pfam" id="PF00733">
    <property type="entry name" value="Asn_synthase"/>
    <property type="match status" value="1"/>
</dbReference>
<dbReference type="PANTHER" id="PTHR43284">
    <property type="entry name" value="ASPARAGINE SYNTHETASE (GLUTAMINE-HYDROLYZING)"/>
    <property type="match status" value="1"/>
</dbReference>
<dbReference type="SUPFAM" id="SSF52402">
    <property type="entry name" value="Adenine nucleotide alpha hydrolases-like"/>
    <property type="match status" value="1"/>
</dbReference>
<proteinExistence type="predicted"/>
<evidence type="ECO:0000256" key="3">
    <source>
        <dbReference type="ARBA" id="ARBA00048741"/>
    </source>
</evidence>
<dbReference type="InterPro" id="IPR001962">
    <property type="entry name" value="Asn_synthase"/>
</dbReference>
<comment type="caution">
    <text evidence="5">The sequence shown here is derived from an EMBL/GenBank/DDBJ whole genome shotgun (WGS) entry which is preliminary data.</text>
</comment>